<name>A0A6H1ZTA9_9ZZZZ</name>
<dbReference type="Gene3D" id="2.60.120.200">
    <property type="match status" value="1"/>
</dbReference>
<dbReference type="EMBL" id="MT144241">
    <property type="protein sequence ID" value="QJA51163.1"/>
    <property type="molecule type" value="Genomic_DNA"/>
</dbReference>
<keyword evidence="1" id="KW-0430">Lectin</keyword>
<accession>A0A6H1ZTA9</accession>
<gene>
    <name evidence="1" type="ORF">TM448A01999_0011</name>
    <name evidence="2" type="ORF">TM448B02268_0009</name>
</gene>
<dbReference type="Pfam" id="PF13385">
    <property type="entry name" value="Laminin_G_3"/>
    <property type="match status" value="1"/>
</dbReference>
<dbReference type="SUPFAM" id="SSF49899">
    <property type="entry name" value="Concanavalin A-like lectins/glucanases"/>
    <property type="match status" value="1"/>
</dbReference>
<dbReference type="AlphaFoldDB" id="A0A6H1ZTA9"/>
<protein>
    <submittedName>
        <fullName evidence="1">Putative lectin/glucanase superfamily protein</fullName>
    </submittedName>
</protein>
<proteinExistence type="predicted"/>
<organism evidence="1">
    <name type="scientific">viral metagenome</name>
    <dbReference type="NCBI Taxonomy" id="1070528"/>
    <lineage>
        <taxon>unclassified sequences</taxon>
        <taxon>metagenomes</taxon>
        <taxon>organismal metagenomes</taxon>
    </lineage>
</organism>
<evidence type="ECO:0000313" key="1">
    <source>
        <dbReference type="EMBL" id="QJA51163.1"/>
    </source>
</evidence>
<reference evidence="1" key="1">
    <citation type="submission" date="2020-03" db="EMBL/GenBank/DDBJ databases">
        <title>The deep terrestrial virosphere.</title>
        <authorList>
            <person name="Holmfeldt K."/>
            <person name="Nilsson E."/>
            <person name="Simone D."/>
            <person name="Lopez-Fernandez M."/>
            <person name="Wu X."/>
            <person name="de Brujin I."/>
            <person name="Lundin D."/>
            <person name="Andersson A."/>
            <person name="Bertilsson S."/>
            <person name="Dopson M."/>
        </authorList>
    </citation>
    <scope>NUCLEOTIDE SEQUENCE</scope>
    <source>
        <strain evidence="1">TM448A01999</strain>
        <strain evidence="2">TM448B02268</strain>
    </source>
</reference>
<sequence length="229" mass="24837">MPEGLVLPGRRAPAPEPPERIALDMAFGAGNPAVLGDKSRYNSHGAITTATVAAGLHGLCLDFNPLNPDYITIPAAHTQLDFTTEDFSIVARVYVDNTGAHRYLLSRGLWNTDGYYFRVSNGGELLFRTFQVAANQASNSPAGSILINNWYTVGMSRSGPNVAVYRNGVDITTVWGVHINPVTCARDAYVGLESLPANGPYDGRIEFYRIFVGIELTGSEHLAWHNALV</sequence>
<dbReference type="GO" id="GO:0030246">
    <property type="term" value="F:carbohydrate binding"/>
    <property type="evidence" value="ECO:0007669"/>
    <property type="project" value="UniProtKB-KW"/>
</dbReference>
<evidence type="ECO:0000313" key="2">
    <source>
        <dbReference type="EMBL" id="QJI01063.1"/>
    </source>
</evidence>
<dbReference type="InterPro" id="IPR013320">
    <property type="entry name" value="ConA-like_dom_sf"/>
</dbReference>
<dbReference type="EMBL" id="MT144895">
    <property type="protein sequence ID" value="QJI01063.1"/>
    <property type="molecule type" value="Genomic_DNA"/>
</dbReference>